<name>A0A5P2AR12_STRVZ</name>
<protein>
    <submittedName>
        <fullName evidence="2">Uncharacterized protein</fullName>
    </submittedName>
</protein>
<evidence type="ECO:0000313" key="3">
    <source>
        <dbReference type="Proteomes" id="UP000324106"/>
    </source>
</evidence>
<dbReference type="Proteomes" id="UP000324106">
    <property type="component" value="Chromosome"/>
</dbReference>
<proteinExistence type="predicted"/>
<accession>A0A5P2AR12</accession>
<gene>
    <name evidence="2" type="ORF">DEJ46_06085</name>
</gene>
<feature type="region of interest" description="Disordered" evidence="1">
    <location>
        <begin position="217"/>
        <end position="244"/>
    </location>
</feature>
<dbReference type="EMBL" id="CP029194">
    <property type="protein sequence ID" value="QES18709.1"/>
    <property type="molecule type" value="Genomic_DNA"/>
</dbReference>
<organism evidence="2 3">
    <name type="scientific">Streptomyces venezuelae</name>
    <dbReference type="NCBI Taxonomy" id="54571"/>
    <lineage>
        <taxon>Bacteria</taxon>
        <taxon>Bacillati</taxon>
        <taxon>Actinomycetota</taxon>
        <taxon>Actinomycetes</taxon>
        <taxon>Kitasatosporales</taxon>
        <taxon>Streptomycetaceae</taxon>
        <taxon>Streptomyces</taxon>
    </lineage>
</organism>
<evidence type="ECO:0000256" key="1">
    <source>
        <dbReference type="SAM" id="MobiDB-lite"/>
    </source>
</evidence>
<dbReference type="AlphaFoldDB" id="A0A5P2AR12"/>
<sequence length="244" mass="25999">MASHLPGTWEATIERFPQKSDQDGLTSWLWNRGPLLTMMTDYRVPCAAIVRDGAGTELLLAQRPWDGQYLAGALLPSPDHLNVTAPAPHCVMARTVSGLVAKIGARLLPEYEHAVLLSRLKEVEEDLHWVGNLEPGTGADRDLDAALDRFLMHAPSVIDLLRRTKGPSLSAVQTALVDRVEAGLDAATAGEGADAMAAWLEDGADLIELARIAATPPTTGSHTDISAAAAPPTPTPATGVVRRR</sequence>
<evidence type="ECO:0000313" key="2">
    <source>
        <dbReference type="EMBL" id="QES18709.1"/>
    </source>
</evidence>
<reference evidence="2 3" key="1">
    <citation type="submission" date="2018-05" db="EMBL/GenBank/DDBJ databases">
        <title>Streptomyces venezuelae.</title>
        <authorList>
            <person name="Kim W."/>
            <person name="Lee N."/>
            <person name="Cho B.-K."/>
        </authorList>
    </citation>
    <scope>NUCLEOTIDE SEQUENCE [LARGE SCALE GENOMIC DNA]</scope>
    <source>
        <strain evidence="2 3">ATCC 15068</strain>
    </source>
</reference>